<organism evidence="2 3">
    <name type="scientific">Vespula maculifrons</name>
    <name type="common">Eastern yellow jacket</name>
    <name type="synonym">Wasp</name>
    <dbReference type="NCBI Taxonomy" id="7453"/>
    <lineage>
        <taxon>Eukaryota</taxon>
        <taxon>Metazoa</taxon>
        <taxon>Ecdysozoa</taxon>
        <taxon>Arthropoda</taxon>
        <taxon>Hexapoda</taxon>
        <taxon>Insecta</taxon>
        <taxon>Pterygota</taxon>
        <taxon>Neoptera</taxon>
        <taxon>Endopterygota</taxon>
        <taxon>Hymenoptera</taxon>
        <taxon>Apocrita</taxon>
        <taxon>Aculeata</taxon>
        <taxon>Vespoidea</taxon>
        <taxon>Vespidae</taxon>
        <taxon>Vespinae</taxon>
        <taxon>Vespula</taxon>
    </lineage>
</organism>
<proteinExistence type="predicted"/>
<reference evidence="2 3" key="1">
    <citation type="journal article" date="2024" name="Ann. Entomol. Soc. Am.">
        <title>Genomic analyses of the southern and eastern yellowjacket wasps (Hymenoptera: Vespidae) reveal evolutionary signatures of social life.</title>
        <authorList>
            <person name="Catto M.A."/>
            <person name="Caine P.B."/>
            <person name="Orr S.E."/>
            <person name="Hunt B.G."/>
            <person name="Goodisman M.A.D."/>
        </authorList>
    </citation>
    <scope>NUCLEOTIDE SEQUENCE [LARGE SCALE GENOMIC DNA]</scope>
    <source>
        <strain evidence="2">232</strain>
        <tissue evidence="2">Head and thorax</tissue>
    </source>
</reference>
<dbReference type="Proteomes" id="UP001607303">
    <property type="component" value="Unassembled WGS sequence"/>
</dbReference>
<feature type="region of interest" description="Disordered" evidence="1">
    <location>
        <begin position="104"/>
        <end position="180"/>
    </location>
</feature>
<feature type="compositionally biased region" description="Low complexity" evidence="1">
    <location>
        <begin position="167"/>
        <end position="179"/>
    </location>
</feature>
<evidence type="ECO:0000313" key="2">
    <source>
        <dbReference type="EMBL" id="KAL2744336.1"/>
    </source>
</evidence>
<feature type="compositionally biased region" description="Basic and acidic residues" evidence="1">
    <location>
        <begin position="106"/>
        <end position="145"/>
    </location>
</feature>
<accession>A0ABD2CGX9</accession>
<keyword evidence="3" id="KW-1185">Reference proteome</keyword>
<evidence type="ECO:0000313" key="3">
    <source>
        <dbReference type="Proteomes" id="UP001607303"/>
    </source>
</evidence>
<dbReference type="EMBL" id="JAYRBN010000050">
    <property type="protein sequence ID" value="KAL2744336.1"/>
    <property type="molecule type" value="Genomic_DNA"/>
</dbReference>
<protein>
    <submittedName>
        <fullName evidence="2">Uncharacterized protein</fullName>
    </submittedName>
</protein>
<name>A0ABD2CGX9_VESMC</name>
<evidence type="ECO:0000256" key="1">
    <source>
        <dbReference type="SAM" id="MobiDB-lite"/>
    </source>
</evidence>
<dbReference type="AlphaFoldDB" id="A0ABD2CGX9"/>
<gene>
    <name evidence="2" type="ORF">V1477_006878</name>
</gene>
<comment type="caution">
    <text evidence="2">The sequence shown here is derived from an EMBL/GenBank/DDBJ whole genome shotgun (WGS) entry which is preliminary data.</text>
</comment>
<sequence>MIELITQEVLSKRNINSYSAREDRRMCRELRRGRKVGESVIPQIKQANKHPLEKEQYIIQRIIKNCKIIDKTRKMIISGIASNSSGLERQEDAKYADITKQCSSLEQREARRGEPSRIERKERKKEGREKERRKQKDEEAGREVYEMSNKTSRTSCEATKRKKDSEGYGSFSPSSEGSSLKPILCGATLLPSRLYLLACVYMKNGSMIGAPMATKMAANPKQFSSSSRKELNKISNKDQIPQQVNAELSIDFRSLEIRISTAAFKFSTSQQNY</sequence>
<feature type="compositionally biased region" description="Polar residues" evidence="1">
    <location>
        <begin position="148"/>
        <end position="157"/>
    </location>
</feature>